<dbReference type="InterPro" id="IPR036864">
    <property type="entry name" value="Zn2-C6_fun-type_DNA-bd_sf"/>
</dbReference>
<dbReference type="GO" id="GO:0008270">
    <property type="term" value="F:zinc ion binding"/>
    <property type="evidence" value="ECO:0007669"/>
    <property type="project" value="InterPro"/>
</dbReference>
<dbReference type="PROSITE" id="PS50048">
    <property type="entry name" value="ZN2_CY6_FUNGAL_2"/>
    <property type="match status" value="1"/>
</dbReference>
<proteinExistence type="predicted"/>
<dbReference type="GO" id="GO:0000981">
    <property type="term" value="F:DNA-binding transcription factor activity, RNA polymerase II-specific"/>
    <property type="evidence" value="ECO:0007669"/>
    <property type="project" value="InterPro"/>
</dbReference>
<dbReference type="AlphaFoldDB" id="A0A6A5SEE2"/>
<dbReference type="SMART" id="SM00066">
    <property type="entry name" value="GAL4"/>
    <property type="match status" value="1"/>
</dbReference>
<name>A0A6A5SEE2_9PLEO</name>
<dbReference type="Pfam" id="PF00172">
    <property type="entry name" value="Zn_clus"/>
    <property type="match status" value="1"/>
</dbReference>
<protein>
    <recommendedName>
        <fullName evidence="3">Zn(2)-C6 fungal-type domain-containing protein</fullName>
    </recommendedName>
</protein>
<dbReference type="Proteomes" id="UP000800038">
    <property type="component" value="Unassembled WGS sequence"/>
</dbReference>
<feature type="domain" description="Zn(2)-C6 fungal-type" evidence="3">
    <location>
        <begin position="75"/>
        <end position="111"/>
    </location>
</feature>
<dbReference type="Gene3D" id="4.10.240.10">
    <property type="entry name" value="Zn(2)-C6 fungal-type DNA-binding domain"/>
    <property type="match status" value="1"/>
</dbReference>
<dbReference type="OrthoDB" id="5394557at2759"/>
<keyword evidence="5" id="KW-1185">Reference proteome</keyword>
<organism evidence="4 5">
    <name type="scientific">Clathrospora elynae</name>
    <dbReference type="NCBI Taxonomy" id="706981"/>
    <lineage>
        <taxon>Eukaryota</taxon>
        <taxon>Fungi</taxon>
        <taxon>Dikarya</taxon>
        <taxon>Ascomycota</taxon>
        <taxon>Pezizomycotina</taxon>
        <taxon>Dothideomycetes</taxon>
        <taxon>Pleosporomycetidae</taxon>
        <taxon>Pleosporales</taxon>
        <taxon>Diademaceae</taxon>
        <taxon>Clathrospora</taxon>
    </lineage>
</organism>
<dbReference type="CDD" id="cd00067">
    <property type="entry name" value="GAL4"/>
    <property type="match status" value="1"/>
</dbReference>
<sequence>MEYDSPRRCLPHALSYPNYYYSDRNAPLALSHTTTRGTPRDYPIGGPVGGMQNRPTGREEPGVKTGPARSRIAVACARCRKRKIRCSVDPRSGSSCLNCKQAGVDPNHCQFYRVGSDNLYKVVDTMNMAHGLSGMANSHNMMSIYSTGVNNGIYPRYPQVDTKPVYSSAWPVSYPEDTSPGDAYNLDQPPPYLPNPTPMAIPNSNSYVPSCRWSIPNTKSMHHGTNAYFDQESSYTAHGMPYMPTNGRPSTANDALSPLNMSAMQMALPERPRQPHPSDTAAPQRQLPMPQPSPAQTSRNVVDQLQDQRLRSAQAMGASTVDSRGSFAKPLLPWSADGDGQININMSGATSTNGAAHVVSSAQLSDTTEAAMSYLPTTTSMTDDAGATSTAPQLQLNFSTSSLLDAMSASAPPTTYSNFRETRAPTSSLSQMARQSSQTNLYSFNTDHVSKRNSQVGEASIDCTLVSGHRYTPLNHSQPQSSPGRHNMHRAPCQSRDMPLHRASISNQNSTY</sequence>
<feature type="region of interest" description="Disordered" evidence="2">
    <location>
        <begin position="33"/>
        <end position="66"/>
    </location>
</feature>
<evidence type="ECO:0000313" key="4">
    <source>
        <dbReference type="EMBL" id="KAF1939005.1"/>
    </source>
</evidence>
<gene>
    <name evidence="4" type="ORF">EJ02DRAFT_505072</name>
</gene>
<dbReference type="InterPro" id="IPR001138">
    <property type="entry name" value="Zn2Cys6_DnaBD"/>
</dbReference>
<feature type="region of interest" description="Disordered" evidence="2">
    <location>
        <begin position="270"/>
        <end position="301"/>
    </location>
</feature>
<feature type="compositionally biased region" description="Polar residues" evidence="2">
    <location>
        <begin position="474"/>
        <end position="484"/>
    </location>
</feature>
<evidence type="ECO:0000256" key="1">
    <source>
        <dbReference type="ARBA" id="ARBA00023242"/>
    </source>
</evidence>
<keyword evidence="1" id="KW-0539">Nucleus</keyword>
<reference evidence="4" key="1">
    <citation type="journal article" date="2020" name="Stud. Mycol.">
        <title>101 Dothideomycetes genomes: a test case for predicting lifestyles and emergence of pathogens.</title>
        <authorList>
            <person name="Haridas S."/>
            <person name="Albert R."/>
            <person name="Binder M."/>
            <person name="Bloem J."/>
            <person name="Labutti K."/>
            <person name="Salamov A."/>
            <person name="Andreopoulos B."/>
            <person name="Baker S."/>
            <person name="Barry K."/>
            <person name="Bills G."/>
            <person name="Bluhm B."/>
            <person name="Cannon C."/>
            <person name="Castanera R."/>
            <person name="Culley D."/>
            <person name="Daum C."/>
            <person name="Ezra D."/>
            <person name="Gonzalez J."/>
            <person name="Henrissat B."/>
            <person name="Kuo A."/>
            <person name="Liang C."/>
            <person name="Lipzen A."/>
            <person name="Lutzoni F."/>
            <person name="Magnuson J."/>
            <person name="Mondo S."/>
            <person name="Nolan M."/>
            <person name="Ohm R."/>
            <person name="Pangilinan J."/>
            <person name="Park H.-J."/>
            <person name="Ramirez L."/>
            <person name="Alfaro M."/>
            <person name="Sun H."/>
            <person name="Tritt A."/>
            <person name="Yoshinaga Y."/>
            <person name="Zwiers L.-H."/>
            <person name="Turgeon B."/>
            <person name="Goodwin S."/>
            <person name="Spatafora J."/>
            <person name="Crous P."/>
            <person name="Grigoriev I."/>
        </authorList>
    </citation>
    <scope>NUCLEOTIDE SEQUENCE</scope>
    <source>
        <strain evidence="4">CBS 161.51</strain>
    </source>
</reference>
<evidence type="ECO:0000256" key="2">
    <source>
        <dbReference type="SAM" id="MobiDB-lite"/>
    </source>
</evidence>
<feature type="region of interest" description="Disordered" evidence="2">
    <location>
        <begin position="474"/>
        <end position="512"/>
    </location>
</feature>
<evidence type="ECO:0000313" key="5">
    <source>
        <dbReference type="Proteomes" id="UP000800038"/>
    </source>
</evidence>
<evidence type="ECO:0000259" key="3">
    <source>
        <dbReference type="PROSITE" id="PS50048"/>
    </source>
</evidence>
<dbReference type="EMBL" id="ML976090">
    <property type="protein sequence ID" value="KAF1939005.1"/>
    <property type="molecule type" value="Genomic_DNA"/>
</dbReference>
<dbReference type="SUPFAM" id="SSF57701">
    <property type="entry name" value="Zn2/Cys6 DNA-binding domain"/>
    <property type="match status" value="1"/>
</dbReference>
<accession>A0A6A5SEE2</accession>